<feature type="domain" description="FAD-binding PCMH-type" evidence="4">
    <location>
        <begin position="6"/>
        <end position="181"/>
    </location>
</feature>
<dbReference type="InterPro" id="IPR002346">
    <property type="entry name" value="Mopterin_DH_FAD-bd"/>
</dbReference>
<dbReference type="InterPro" id="IPR036683">
    <property type="entry name" value="CO_DH_flav_C_dom_sf"/>
</dbReference>
<dbReference type="SMART" id="SM01092">
    <property type="entry name" value="CO_deh_flav_C"/>
    <property type="match status" value="1"/>
</dbReference>
<dbReference type="SUPFAM" id="SSF55447">
    <property type="entry name" value="CO dehydrogenase flavoprotein C-terminal domain-like"/>
    <property type="match status" value="1"/>
</dbReference>
<dbReference type="InterPro" id="IPR036318">
    <property type="entry name" value="FAD-bd_PCMH-like_sf"/>
</dbReference>
<keyword evidence="3" id="KW-0560">Oxidoreductase</keyword>
<dbReference type="SUPFAM" id="SSF56176">
    <property type="entry name" value="FAD-binding/transporter-associated domain-like"/>
    <property type="match status" value="1"/>
</dbReference>
<keyword evidence="2" id="KW-0274">FAD</keyword>
<dbReference type="Pfam" id="PF03450">
    <property type="entry name" value="CO_deh_flav_C"/>
    <property type="match status" value="1"/>
</dbReference>
<dbReference type="Gene3D" id="3.30.465.10">
    <property type="match status" value="1"/>
</dbReference>
<dbReference type="Proteomes" id="UP000198538">
    <property type="component" value="Unassembled WGS sequence"/>
</dbReference>
<dbReference type="Gene3D" id="3.30.390.50">
    <property type="entry name" value="CO dehydrogenase flavoprotein, C-terminal domain"/>
    <property type="match status" value="1"/>
</dbReference>
<evidence type="ECO:0000313" key="6">
    <source>
        <dbReference type="Proteomes" id="UP000198538"/>
    </source>
</evidence>
<dbReference type="PANTHER" id="PTHR42659:SF2">
    <property type="entry name" value="XANTHINE DEHYDROGENASE SUBUNIT C-RELATED"/>
    <property type="match status" value="1"/>
</dbReference>
<proteinExistence type="predicted"/>
<organism evidence="5 6">
    <name type="scientific">Paenibacillus polysaccharolyticus</name>
    <dbReference type="NCBI Taxonomy" id="582692"/>
    <lineage>
        <taxon>Bacteria</taxon>
        <taxon>Bacillati</taxon>
        <taxon>Bacillota</taxon>
        <taxon>Bacilli</taxon>
        <taxon>Bacillales</taxon>
        <taxon>Paenibacillaceae</taxon>
        <taxon>Paenibacillus</taxon>
    </lineage>
</organism>
<dbReference type="EMBL" id="FMVM01000029">
    <property type="protein sequence ID" value="SCZ13425.1"/>
    <property type="molecule type" value="Genomic_DNA"/>
</dbReference>
<evidence type="ECO:0000256" key="1">
    <source>
        <dbReference type="ARBA" id="ARBA00022630"/>
    </source>
</evidence>
<dbReference type="InterPro" id="IPR005107">
    <property type="entry name" value="CO_DH_flav_C"/>
</dbReference>
<accession>A0A1G5LKF8</accession>
<dbReference type="PANTHER" id="PTHR42659">
    <property type="entry name" value="XANTHINE DEHYDROGENASE SUBUNIT C-RELATED"/>
    <property type="match status" value="1"/>
</dbReference>
<protein>
    <submittedName>
        <fullName evidence="5">Carbon-monoxide dehydrogenase medium subunit</fullName>
    </submittedName>
</protein>
<dbReference type="PROSITE" id="PS51387">
    <property type="entry name" value="FAD_PCMH"/>
    <property type="match status" value="1"/>
</dbReference>
<dbReference type="InterPro" id="IPR016169">
    <property type="entry name" value="FAD-bd_PCMH_sub2"/>
</dbReference>
<dbReference type="RefSeq" id="WP_090924826.1">
    <property type="nucleotide sequence ID" value="NZ_FMVM01000029.1"/>
</dbReference>
<evidence type="ECO:0000259" key="4">
    <source>
        <dbReference type="PROSITE" id="PS51387"/>
    </source>
</evidence>
<dbReference type="GO" id="GO:0016491">
    <property type="term" value="F:oxidoreductase activity"/>
    <property type="evidence" value="ECO:0007669"/>
    <property type="project" value="UniProtKB-KW"/>
</dbReference>
<gene>
    <name evidence="5" type="ORF">SAMN05720606_12920</name>
</gene>
<reference evidence="6" key="1">
    <citation type="submission" date="2016-10" db="EMBL/GenBank/DDBJ databases">
        <authorList>
            <person name="Varghese N."/>
            <person name="Submissions S."/>
        </authorList>
    </citation>
    <scope>NUCLEOTIDE SEQUENCE [LARGE SCALE GENOMIC DNA]</scope>
    <source>
        <strain evidence="6">BL9</strain>
    </source>
</reference>
<dbReference type="InterPro" id="IPR051312">
    <property type="entry name" value="Diverse_Substr_Oxidored"/>
</dbReference>
<dbReference type="Pfam" id="PF00941">
    <property type="entry name" value="FAD_binding_5"/>
    <property type="match status" value="1"/>
</dbReference>
<evidence type="ECO:0000313" key="5">
    <source>
        <dbReference type="EMBL" id="SCZ13425.1"/>
    </source>
</evidence>
<keyword evidence="1" id="KW-0285">Flavoprotein</keyword>
<sequence length="316" mass="34341">MVLPGYGSGAQPSVWQPDTLQELQNIREQIEGTRCYVAGGTLLRTQWEASSKVLPEHLVSLACIPEISGISMQGDEIVIGAMTRLRECATDPLLSRFPILHQAILAIAAPSVRNLATIGGNIASGIGDSLPALLVYDAELHLLTCRGLETQRVALWLENGRDNKLNADDVLISIHIPFRNATVNLSTSDPEQYVYETEQSIPERNHQFSFYRKLGRREAFTASLVTVAFHGEVSPQDGRWTQVAIAAGGGSGIAVRLTETEHWLRSGKADASQAAGLATQAVAEFVSYTDAFATELYRRQSAGNMLGAGLWQAFHP</sequence>
<dbReference type="InterPro" id="IPR016166">
    <property type="entry name" value="FAD-bd_PCMH"/>
</dbReference>
<dbReference type="GO" id="GO:0071949">
    <property type="term" value="F:FAD binding"/>
    <property type="evidence" value="ECO:0007669"/>
    <property type="project" value="InterPro"/>
</dbReference>
<evidence type="ECO:0000256" key="3">
    <source>
        <dbReference type="ARBA" id="ARBA00023002"/>
    </source>
</evidence>
<keyword evidence="6" id="KW-1185">Reference proteome</keyword>
<dbReference type="STRING" id="582692.SAMN05720606_12920"/>
<evidence type="ECO:0000256" key="2">
    <source>
        <dbReference type="ARBA" id="ARBA00022827"/>
    </source>
</evidence>
<name>A0A1G5LKF8_9BACL</name>
<dbReference type="AlphaFoldDB" id="A0A1G5LKF8"/>